<dbReference type="RefSeq" id="WP_380053402.1">
    <property type="nucleotide sequence ID" value="NZ_JBHSWB010000001.1"/>
</dbReference>
<evidence type="ECO:0000313" key="2">
    <source>
        <dbReference type="Proteomes" id="UP001596317"/>
    </source>
</evidence>
<keyword evidence="2" id="KW-1185">Reference proteome</keyword>
<comment type="caution">
    <text evidence="1">The sequence shown here is derived from an EMBL/GenBank/DDBJ whole genome shotgun (WGS) entry which is preliminary data.</text>
</comment>
<evidence type="ECO:0000313" key="1">
    <source>
        <dbReference type="EMBL" id="MFC6658978.1"/>
    </source>
</evidence>
<name>A0ABW1ZDX0_9DEIO</name>
<reference evidence="2" key="1">
    <citation type="journal article" date="2019" name="Int. J. Syst. Evol. Microbiol.">
        <title>The Global Catalogue of Microorganisms (GCM) 10K type strain sequencing project: providing services to taxonomists for standard genome sequencing and annotation.</title>
        <authorList>
            <consortium name="The Broad Institute Genomics Platform"/>
            <consortium name="The Broad Institute Genome Sequencing Center for Infectious Disease"/>
            <person name="Wu L."/>
            <person name="Ma J."/>
        </authorList>
    </citation>
    <scope>NUCLEOTIDE SEQUENCE [LARGE SCALE GENOMIC DNA]</scope>
    <source>
        <strain evidence="2">CCUG 63830</strain>
    </source>
</reference>
<organism evidence="1 2">
    <name type="scientific">Deinococcus multiflagellatus</name>
    <dbReference type="NCBI Taxonomy" id="1656887"/>
    <lineage>
        <taxon>Bacteria</taxon>
        <taxon>Thermotogati</taxon>
        <taxon>Deinococcota</taxon>
        <taxon>Deinococci</taxon>
        <taxon>Deinococcales</taxon>
        <taxon>Deinococcaceae</taxon>
        <taxon>Deinococcus</taxon>
    </lineage>
</organism>
<protein>
    <submittedName>
        <fullName evidence="1">Uncharacterized protein</fullName>
    </submittedName>
</protein>
<dbReference type="Proteomes" id="UP001596317">
    <property type="component" value="Unassembled WGS sequence"/>
</dbReference>
<proteinExistence type="predicted"/>
<dbReference type="EMBL" id="JBHSWB010000001">
    <property type="protein sequence ID" value="MFC6658978.1"/>
    <property type="molecule type" value="Genomic_DNA"/>
</dbReference>
<sequence length="46" mass="4622">MAALTRIGEAVAAGLGDSGAPPAEQAQALDELAQLMGEKAEEVRQG</sequence>
<gene>
    <name evidence="1" type="ORF">ACFP90_00315</name>
</gene>
<accession>A0ABW1ZDX0</accession>